<sequence>MEKGHFGDQSSDSDPYESGQDSARPESSDDENARGALSDDGDSLSIHANESDSERFDPTEGESTFMWEGGMASYCRKYFYKHLTDESIKRNILDDALVPTNAFCKPPKVDEFVEDFIDYNSMKFLKLHDKSLAFIQKKITQIMGPLVKVWSAIDGARKGQEENNEFSIMDMLKLVEQVVVLVGQANATCLYERRLNFLAKIMKGVKKAKEQLKTYEHDLAQETDTLYGDTIYRALDRRCKSKNRAREISREMQPKRRRLEQPFREAPSRGYTYSQGRGGGVSTYKQTKQGPRRGAGGSGFRIPKKNRTGDTRYGSKTRHTSSIGTNNKNVEIEQTACLKIEEMESKQAVEFVQSQTKDQFVSHLFVRPKKDGGMRPIFNLKSLNQFVTYNHFKMEGFQVVRNLIQEGGLVMQSRSKGCILLHTNSPRSQKISEIQDDQMLQYRSLPFGLASGPRLFTKIMKPVIALLRRIGVRLVIYLDDILLLNQSQDGLQKDRDTLLWLLHNLGWLINWKKSVLDPSQHLEFLGLTIDSIKMEITLSETKVAGIKQKCSNLLGRETVSIQELASLIGTLNATVEAVIPASLYVRELQMFQTKCLLKSQKNYQTMVALPKVCEEEITWWIHQLDQWNGKQIRMSVNPDLTIVTDASKTGWGAVCPALSVTMGGPWSVSEKQLHINALEMKAVQFAVQAMTKESKNIHVHIRSDNKTTVAHLNKMGGTHSGLLLKITKEIWSLCLSKQIMLTAEYLPGRLNIQADLESRHMKDSSNWMLNQGIFNQINQKWGPLEVDLFADRLNTQLPQYMSWRPDPLAMGTDAFQIKWQKVKGYAFPPFCLITRCLAKLLKEKAEIVIISPAWQTQPYYPMLLALSIDNPMLLPPLQDLLISSEGQMHPLIRTNTLKLVAWKVSGELKKQQEFRNKLPNCWQQDGGKGLRQLITAAGDSGVAGVTQGKLIHFTPLWKI</sequence>
<dbReference type="Proteomes" id="UP000694844">
    <property type="component" value="Chromosome 6"/>
</dbReference>
<dbReference type="InterPro" id="IPR043502">
    <property type="entry name" value="DNA/RNA_pol_sf"/>
</dbReference>
<dbReference type="Gene3D" id="3.10.10.10">
    <property type="entry name" value="HIV Type 1 Reverse Transcriptase, subunit A, domain 1"/>
    <property type="match status" value="1"/>
</dbReference>
<keyword evidence="4" id="KW-1185">Reference proteome</keyword>
<protein>
    <submittedName>
        <fullName evidence="5">Uncharacterized protein LOC111101951</fullName>
    </submittedName>
</protein>
<evidence type="ECO:0000256" key="2">
    <source>
        <dbReference type="SAM" id="MobiDB-lite"/>
    </source>
</evidence>
<dbReference type="OrthoDB" id="6140514at2759"/>
<dbReference type="PROSITE" id="PS50878">
    <property type="entry name" value="RT_POL"/>
    <property type="match status" value="1"/>
</dbReference>
<dbReference type="AlphaFoldDB" id="A0A8B8AFP9"/>
<dbReference type="InterPro" id="IPR052055">
    <property type="entry name" value="Hepadnavirus_pol/RT"/>
</dbReference>
<name>A0A8B8AFP9_CRAVI</name>
<feature type="region of interest" description="Disordered" evidence="2">
    <location>
        <begin position="243"/>
        <end position="324"/>
    </location>
</feature>
<dbReference type="InterPro" id="IPR043128">
    <property type="entry name" value="Rev_trsase/Diguanyl_cyclase"/>
</dbReference>
<dbReference type="SUPFAM" id="SSF56672">
    <property type="entry name" value="DNA/RNA polymerases"/>
    <property type="match status" value="1"/>
</dbReference>
<dbReference type="InterPro" id="IPR000477">
    <property type="entry name" value="RT_dom"/>
</dbReference>
<feature type="region of interest" description="Disordered" evidence="2">
    <location>
        <begin position="1"/>
        <end position="62"/>
    </location>
</feature>
<keyword evidence="1" id="KW-0175">Coiled coil</keyword>
<feature type="compositionally biased region" description="Basic and acidic residues" evidence="2">
    <location>
        <begin position="49"/>
        <end position="58"/>
    </location>
</feature>
<evidence type="ECO:0000313" key="5">
    <source>
        <dbReference type="RefSeq" id="XP_022290312.1"/>
    </source>
</evidence>
<dbReference type="CDD" id="cd09275">
    <property type="entry name" value="RNase_HI_RT_DIRS1"/>
    <property type="match status" value="1"/>
</dbReference>
<feature type="compositionally biased region" description="Basic and acidic residues" evidence="2">
    <location>
        <begin position="23"/>
        <end position="33"/>
    </location>
</feature>
<dbReference type="CDD" id="cd03714">
    <property type="entry name" value="RT_DIRS1"/>
    <property type="match status" value="1"/>
</dbReference>
<reference evidence="5" key="1">
    <citation type="submission" date="2025-08" db="UniProtKB">
        <authorList>
            <consortium name="RefSeq"/>
        </authorList>
    </citation>
    <scope>IDENTIFICATION</scope>
    <source>
        <tissue evidence="5">Whole sample</tissue>
    </source>
</reference>
<dbReference type="Gene3D" id="3.30.70.270">
    <property type="match status" value="1"/>
</dbReference>
<evidence type="ECO:0000256" key="1">
    <source>
        <dbReference type="SAM" id="Coils"/>
    </source>
</evidence>
<gene>
    <name evidence="5" type="primary">LOC111101951</name>
</gene>
<evidence type="ECO:0000259" key="3">
    <source>
        <dbReference type="PROSITE" id="PS50878"/>
    </source>
</evidence>
<organism evidence="4 5">
    <name type="scientific">Crassostrea virginica</name>
    <name type="common">Eastern oyster</name>
    <dbReference type="NCBI Taxonomy" id="6565"/>
    <lineage>
        <taxon>Eukaryota</taxon>
        <taxon>Metazoa</taxon>
        <taxon>Spiralia</taxon>
        <taxon>Lophotrochozoa</taxon>
        <taxon>Mollusca</taxon>
        <taxon>Bivalvia</taxon>
        <taxon>Autobranchia</taxon>
        <taxon>Pteriomorphia</taxon>
        <taxon>Ostreida</taxon>
        <taxon>Ostreoidea</taxon>
        <taxon>Ostreidae</taxon>
        <taxon>Crassostrea</taxon>
    </lineage>
</organism>
<dbReference type="PANTHER" id="PTHR33050">
    <property type="entry name" value="REVERSE TRANSCRIPTASE DOMAIN-CONTAINING PROTEIN"/>
    <property type="match status" value="1"/>
</dbReference>
<dbReference type="Pfam" id="PF00078">
    <property type="entry name" value="RVT_1"/>
    <property type="match status" value="1"/>
</dbReference>
<dbReference type="PANTHER" id="PTHR33050:SF7">
    <property type="entry name" value="RIBONUCLEASE H"/>
    <property type="match status" value="1"/>
</dbReference>
<proteinExistence type="predicted"/>
<dbReference type="GeneID" id="111101951"/>
<feature type="compositionally biased region" description="Basic and acidic residues" evidence="2">
    <location>
        <begin position="243"/>
        <end position="267"/>
    </location>
</feature>
<evidence type="ECO:0000313" key="4">
    <source>
        <dbReference type="Proteomes" id="UP000694844"/>
    </source>
</evidence>
<accession>A0A8B8AFP9</accession>
<dbReference type="KEGG" id="cvn:111101951"/>
<feature type="coiled-coil region" evidence="1">
    <location>
        <begin position="198"/>
        <end position="225"/>
    </location>
</feature>
<dbReference type="RefSeq" id="XP_022290312.1">
    <property type="nucleotide sequence ID" value="XM_022434604.1"/>
</dbReference>
<feature type="domain" description="Reverse transcriptase" evidence="3">
    <location>
        <begin position="283"/>
        <end position="529"/>
    </location>
</feature>